<evidence type="ECO:0000259" key="4">
    <source>
        <dbReference type="Pfam" id="PF04055"/>
    </source>
</evidence>
<dbReference type="AlphaFoldDB" id="A0A2H0UX12"/>
<dbReference type="InterPro" id="IPR040086">
    <property type="entry name" value="MJ0683-like"/>
</dbReference>
<name>A0A2H0UX12_9BACT</name>
<dbReference type="PANTHER" id="PTHR43432">
    <property type="entry name" value="SLR0285 PROTEIN"/>
    <property type="match status" value="1"/>
</dbReference>
<comment type="caution">
    <text evidence="5">The sequence shown here is derived from an EMBL/GenBank/DDBJ whole genome shotgun (WGS) entry which is preliminary data.</text>
</comment>
<evidence type="ECO:0000313" key="6">
    <source>
        <dbReference type="Proteomes" id="UP000228906"/>
    </source>
</evidence>
<dbReference type="Proteomes" id="UP000228906">
    <property type="component" value="Unassembled WGS sequence"/>
</dbReference>
<dbReference type="GO" id="GO:0003824">
    <property type="term" value="F:catalytic activity"/>
    <property type="evidence" value="ECO:0007669"/>
    <property type="project" value="InterPro"/>
</dbReference>
<evidence type="ECO:0000256" key="3">
    <source>
        <dbReference type="ARBA" id="ARBA00023014"/>
    </source>
</evidence>
<keyword evidence="1" id="KW-0479">Metal-binding</keyword>
<sequence>MKIIEIKAKEIFTKTKLGADWVVNPYAGCGHQCLYCYAKFMAKWRPVEYGKWGTWVEAKVNGPELVQKKSVKGEVFMSSICDAYQPVEKELKLTRRILENMDKNVKLSILTKSDLVLRDIDILKKFYKIEVGLTINSFIGKAKELFEPKAPATAKRLVVLQKLKEQEIATYAFVSPIIPGLIDLPDIINKTKNLVDYYWFEFLNLRGAGKDFAEVLKKEFPASYKIVSSAALYQEFIDQTTNLINSFNIKIRGIVKH</sequence>
<dbReference type="SFLD" id="SFLDS00029">
    <property type="entry name" value="Radical_SAM"/>
    <property type="match status" value="1"/>
</dbReference>
<feature type="domain" description="Radical SAM core" evidence="4">
    <location>
        <begin position="23"/>
        <end position="180"/>
    </location>
</feature>
<dbReference type="GO" id="GO:0051536">
    <property type="term" value="F:iron-sulfur cluster binding"/>
    <property type="evidence" value="ECO:0007669"/>
    <property type="project" value="UniProtKB-KW"/>
</dbReference>
<dbReference type="Gene3D" id="3.80.30.30">
    <property type="match status" value="1"/>
</dbReference>
<dbReference type="PANTHER" id="PTHR43432:SF6">
    <property type="entry name" value="RADICAL SAM CORE DOMAIN-CONTAINING PROTEIN"/>
    <property type="match status" value="1"/>
</dbReference>
<keyword evidence="3" id="KW-0411">Iron-sulfur</keyword>
<dbReference type="SFLD" id="SFLDG01084">
    <property type="entry name" value="Uncharacterised_Radical_SAM_Su"/>
    <property type="match status" value="1"/>
</dbReference>
<evidence type="ECO:0000313" key="5">
    <source>
        <dbReference type="EMBL" id="PIR91368.1"/>
    </source>
</evidence>
<evidence type="ECO:0000256" key="2">
    <source>
        <dbReference type="ARBA" id="ARBA00023004"/>
    </source>
</evidence>
<gene>
    <name evidence="5" type="ORF">COU03_02245</name>
</gene>
<dbReference type="Pfam" id="PF04055">
    <property type="entry name" value="Radical_SAM"/>
    <property type="match status" value="1"/>
</dbReference>
<proteinExistence type="predicted"/>
<accession>A0A2H0UX12</accession>
<dbReference type="GO" id="GO:0046872">
    <property type="term" value="F:metal ion binding"/>
    <property type="evidence" value="ECO:0007669"/>
    <property type="project" value="UniProtKB-KW"/>
</dbReference>
<organism evidence="5 6">
    <name type="scientific">bacterium (Candidatus Gribaldobacteria) CG10_big_fil_rev_8_21_14_0_10_41_12</name>
    <dbReference type="NCBI Taxonomy" id="2014277"/>
    <lineage>
        <taxon>Bacteria</taxon>
        <taxon>Candidatus Gribaldobacteria</taxon>
    </lineage>
</organism>
<dbReference type="InterPro" id="IPR007197">
    <property type="entry name" value="rSAM"/>
</dbReference>
<reference evidence="6" key="1">
    <citation type="submission" date="2017-09" db="EMBL/GenBank/DDBJ databases">
        <title>Depth-based differentiation of microbial function through sediment-hosted aquifers and enrichment of novel symbionts in the deep terrestrial subsurface.</title>
        <authorList>
            <person name="Probst A.J."/>
            <person name="Ladd B."/>
            <person name="Jarett J.K."/>
            <person name="Geller-Mcgrath D.E."/>
            <person name="Sieber C.M.K."/>
            <person name="Emerson J.B."/>
            <person name="Anantharaman K."/>
            <person name="Thomas B.C."/>
            <person name="Malmstrom R."/>
            <person name="Stieglmeier M."/>
            <person name="Klingl A."/>
            <person name="Woyke T."/>
            <person name="Ryan C.M."/>
            <person name="Banfield J.F."/>
        </authorList>
    </citation>
    <scope>NUCLEOTIDE SEQUENCE [LARGE SCALE GENOMIC DNA]</scope>
</reference>
<keyword evidence="2" id="KW-0408">Iron</keyword>
<evidence type="ECO:0000256" key="1">
    <source>
        <dbReference type="ARBA" id="ARBA00022723"/>
    </source>
</evidence>
<dbReference type="EMBL" id="PFAV01000039">
    <property type="protein sequence ID" value="PIR91368.1"/>
    <property type="molecule type" value="Genomic_DNA"/>
</dbReference>
<protein>
    <submittedName>
        <fullName evidence="5">Radical SAM protein</fullName>
    </submittedName>
</protein>